<dbReference type="Proteomes" id="UP000250242">
    <property type="component" value="Unassembled WGS sequence"/>
</dbReference>
<keyword evidence="1" id="KW-0812">Transmembrane</keyword>
<feature type="transmembrane region" description="Helical" evidence="1">
    <location>
        <begin position="149"/>
        <end position="176"/>
    </location>
</feature>
<evidence type="ECO:0000313" key="2">
    <source>
        <dbReference type="EMBL" id="SPY08150.1"/>
    </source>
</evidence>
<reference evidence="2 3" key="1">
    <citation type="submission" date="2018-06" db="EMBL/GenBank/DDBJ databases">
        <authorList>
            <consortium name="Pathogen Informatics"/>
            <person name="Doyle S."/>
        </authorList>
    </citation>
    <scope>NUCLEOTIDE SEQUENCE [LARGE SCALE GENOMIC DNA]</scope>
    <source>
        <strain evidence="2 3">NCTC11009</strain>
    </source>
</reference>
<keyword evidence="1" id="KW-0472">Membrane</keyword>
<proteinExistence type="predicted"/>
<accession>A0A2X1VID0</accession>
<name>A0A2X1VID0_9BURK</name>
<keyword evidence="1" id="KW-1133">Transmembrane helix</keyword>
<feature type="transmembrane region" description="Helical" evidence="1">
    <location>
        <begin position="5"/>
        <end position="25"/>
    </location>
</feature>
<gene>
    <name evidence="2" type="ORF">NCTC11009_01371</name>
</gene>
<evidence type="ECO:0000313" key="3">
    <source>
        <dbReference type="Proteomes" id="UP000250242"/>
    </source>
</evidence>
<dbReference type="EMBL" id="UATH01000001">
    <property type="protein sequence ID" value="SPY08150.1"/>
    <property type="molecule type" value="Genomic_DNA"/>
</dbReference>
<evidence type="ECO:0000256" key="1">
    <source>
        <dbReference type="SAM" id="Phobius"/>
    </source>
</evidence>
<dbReference type="RefSeq" id="WP_113062568.1">
    <property type="nucleotide sequence ID" value="NZ_CAUPHC010000005.1"/>
</dbReference>
<organism evidence="2 3">
    <name type="scientific">Oligella urethralis</name>
    <dbReference type="NCBI Taxonomy" id="90245"/>
    <lineage>
        <taxon>Bacteria</taxon>
        <taxon>Pseudomonadati</taxon>
        <taxon>Pseudomonadota</taxon>
        <taxon>Betaproteobacteria</taxon>
        <taxon>Burkholderiales</taxon>
        <taxon>Alcaligenaceae</taxon>
        <taxon>Oligella</taxon>
    </lineage>
</organism>
<protein>
    <submittedName>
        <fullName evidence="2">Uncharacterized protein</fullName>
    </submittedName>
</protein>
<sequence>MKKGFFRIVFVLSFIFAIAGGFLIYEPVSNIHYKIQMHKKGGEIFNLVEDYKKQREPSQNSRDPNASGDEWRDVVLKKIREKGYSDEAIYFYLYGHNDLKAKIESLAKADVGSSYYAKKKEVFNYFGIKEPGKGDYYYDGAKDVSYSEALFYIFSFIIVPVALLWIMFYTIVWIAAGFRKSS</sequence>
<dbReference type="AlphaFoldDB" id="A0A2X1VID0"/>